<dbReference type="RefSeq" id="WP_240097213.1">
    <property type="nucleotide sequence ID" value="NZ_JAJSON010000016.1"/>
</dbReference>
<gene>
    <name evidence="2" type="ORF">LU635_05965</name>
</gene>
<name>A0A9X2A7U4_9FLAO</name>
<protein>
    <submittedName>
        <fullName evidence="2">Uncharacterized protein</fullName>
    </submittedName>
</protein>
<sequence length="55" mass="6246">MNDIFVDIDVSMKELVEKDQDFKKEYLAAKESILIISMSIIAISSVLITLLIMLL</sequence>
<accession>A0A9X2A7U4</accession>
<dbReference type="AlphaFoldDB" id="A0A9X2A7U4"/>
<feature type="transmembrane region" description="Helical" evidence="1">
    <location>
        <begin position="33"/>
        <end position="54"/>
    </location>
</feature>
<reference evidence="2" key="1">
    <citation type="submission" date="2021-12" db="EMBL/GenBank/DDBJ databases">
        <title>Description of Gramella crocea sp. nov., a new bacterium isolated from activated sludge.</title>
        <authorList>
            <person name="Zhang X."/>
        </authorList>
    </citation>
    <scope>NUCLEOTIDE SEQUENCE</scope>
    <source>
        <strain evidence="2">YB25</strain>
    </source>
</reference>
<comment type="caution">
    <text evidence="2">The sequence shown here is derived from an EMBL/GenBank/DDBJ whole genome shotgun (WGS) entry which is preliminary data.</text>
</comment>
<keyword evidence="3" id="KW-1185">Reference proteome</keyword>
<evidence type="ECO:0000313" key="3">
    <source>
        <dbReference type="Proteomes" id="UP001139344"/>
    </source>
</evidence>
<dbReference type="EMBL" id="JAJSON010000016">
    <property type="protein sequence ID" value="MCG9971178.1"/>
    <property type="molecule type" value="Genomic_DNA"/>
</dbReference>
<evidence type="ECO:0000256" key="1">
    <source>
        <dbReference type="SAM" id="Phobius"/>
    </source>
</evidence>
<evidence type="ECO:0000313" key="2">
    <source>
        <dbReference type="EMBL" id="MCG9971178.1"/>
    </source>
</evidence>
<proteinExistence type="predicted"/>
<organism evidence="2 3">
    <name type="scientific">Christiangramia crocea</name>
    <dbReference type="NCBI Taxonomy" id="2904124"/>
    <lineage>
        <taxon>Bacteria</taxon>
        <taxon>Pseudomonadati</taxon>
        <taxon>Bacteroidota</taxon>
        <taxon>Flavobacteriia</taxon>
        <taxon>Flavobacteriales</taxon>
        <taxon>Flavobacteriaceae</taxon>
        <taxon>Christiangramia</taxon>
    </lineage>
</organism>
<keyword evidence="1" id="KW-0472">Membrane</keyword>
<dbReference type="Proteomes" id="UP001139344">
    <property type="component" value="Unassembled WGS sequence"/>
</dbReference>
<keyword evidence="1" id="KW-0812">Transmembrane</keyword>
<keyword evidence="1" id="KW-1133">Transmembrane helix</keyword>